<evidence type="ECO:0000259" key="2">
    <source>
        <dbReference type="PROSITE" id="PS50966"/>
    </source>
</evidence>
<evidence type="ECO:0000313" key="4">
    <source>
        <dbReference type="Proteomes" id="UP001159427"/>
    </source>
</evidence>
<name>A0ABN8MG20_9CNID</name>
<feature type="domain" description="SWIM-type" evidence="2">
    <location>
        <begin position="302"/>
        <end position="342"/>
    </location>
</feature>
<dbReference type="Proteomes" id="UP001159427">
    <property type="component" value="Unassembled WGS sequence"/>
</dbReference>
<keyword evidence="1" id="KW-0863">Zinc-finger</keyword>
<keyword evidence="1" id="KW-0479">Metal-binding</keyword>
<dbReference type="EMBL" id="CALNXI010000465">
    <property type="protein sequence ID" value="CAH3027656.1"/>
    <property type="molecule type" value="Genomic_DNA"/>
</dbReference>
<reference evidence="3 4" key="1">
    <citation type="submission" date="2022-05" db="EMBL/GenBank/DDBJ databases">
        <authorList>
            <consortium name="Genoscope - CEA"/>
            <person name="William W."/>
        </authorList>
    </citation>
    <scope>NUCLEOTIDE SEQUENCE [LARGE SCALE GENOMIC DNA]</scope>
</reference>
<sequence length="528" mass="59914">MSLYAISLQPLIKRLQVKSAASQCWYADDAAGCGSLGDVKTWWDELMVSGPPLGYFPNPQKCWLIVKPEKERPAKEIFSETTINITTEGRKHLGAALGSRDFFEEYVDEKVEEWVAQVTSLAEFATTQPQFSYAAFVFGLRHRWTYFLRTLPDIAPFLEPLERAIVDLLVPAITEHVTTQEERDLLELPVRLGGPGLVNPARTASQDYEASVQITGPLVRQIVKQAHEPPDETEIKTLQASARREKDELLKMQCGQVRESLPSKTERAVELATEKGASNWLTVIPIKEMNFNLSKREFRDAIKLRYDWEIADLSPMCTCGDLFTVDHAMVCRHGGLIIQRHNEIRDLEAEMLRMVCTDVETEPVLQEITGEELNRGANKAPDARLDVHARGFWDTQQSAFFDVRVCHPNADSYRELSPKQIFQLHENEKKRQYSRRVLEVEQGTFTPLVFTSTGGMADECKRFHSRLAELLALKKGDDYATTISWIRAKVSFAILRSALLCLRGTRRKRKAVNISDIDITSESGQARI</sequence>
<organism evidence="3 4">
    <name type="scientific">Porites evermanni</name>
    <dbReference type="NCBI Taxonomy" id="104178"/>
    <lineage>
        <taxon>Eukaryota</taxon>
        <taxon>Metazoa</taxon>
        <taxon>Cnidaria</taxon>
        <taxon>Anthozoa</taxon>
        <taxon>Hexacorallia</taxon>
        <taxon>Scleractinia</taxon>
        <taxon>Fungiina</taxon>
        <taxon>Poritidae</taxon>
        <taxon>Porites</taxon>
    </lineage>
</organism>
<keyword evidence="4" id="KW-1185">Reference proteome</keyword>
<dbReference type="PROSITE" id="PS50966">
    <property type="entry name" value="ZF_SWIM"/>
    <property type="match status" value="1"/>
</dbReference>
<protein>
    <recommendedName>
        <fullName evidence="2">SWIM-type domain-containing protein</fullName>
    </recommendedName>
</protein>
<comment type="caution">
    <text evidence="3">The sequence shown here is derived from an EMBL/GenBank/DDBJ whole genome shotgun (WGS) entry which is preliminary data.</text>
</comment>
<gene>
    <name evidence="3" type="ORF">PEVE_00032104</name>
</gene>
<keyword evidence="1" id="KW-0862">Zinc</keyword>
<evidence type="ECO:0000256" key="1">
    <source>
        <dbReference type="PROSITE-ProRule" id="PRU00325"/>
    </source>
</evidence>
<evidence type="ECO:0000313" key="3">
    <source>
        <dbReference type="EMBL" id="CAH3027656.1"/>
    </source>
</evidence>
<accession>A0ABN8MG20</accession>
<proteinExistence type="predicted"/>
<dbReference type="InterPro" id="IPR007527">
    <property type="entry name" value="Znf_SWIM"/>
</dbReference>